<protein>
    <submittedName>
        <fullName evidence="1">Uncharacterized protein</fullName>
    </submittedName>
</protein>
<name>A0A0A9E2Z0_ARUDO</name>
<dbReference type="AlphaFoldDB" id="A0A0A9E2Z0"/>
<sequence length="58" mass="6699">MLVFCTNKAPDMEMLQYNGQSGHLSLIGVQYLMFTENVSSLYVPELFLCFYHISIIFT</sequence>
<accession>A0A0A9E2Z0</accession>
<organism evidence="1">
    <name type="scientific">Arundo donax</name>
    <name type="common">Giant reed</name>
    <name type="synonym">Donax arundinaceus</name>
    <dbReference type="NCBI Taxonomy" id="35708"/>
    <lineage>
        <taxon>Eukaryota</taxon>
        <taxon>Viridiplantae</taxon>
        <taxon>Streptophyta</taxon>
        <taxon>Embryophyta</taxon>
        <taxon>Tracheophyta</taxon>
        <taxon>Spermatophyta</taxon>
        <taxon>Magnoliopsida</taxon>
        <taxon>Liliopsida</taxon>
        <taxon>Poales</taxon>
        <taxon>Poaceae</taxon>
        <taxon>PACMAD clade</taxon>
        <taxon>Arundinoideae</taxon>
        <taxon>Arundineae</taxon>
        <taxon>Arundo</taxon>
    </lineage>
</organism>
<proteinExistence type="predicted"/>
<dbReference type="EMBL" id="GBRH01205625">
    <property type="protein sequence ID" value="JAD92270.1"/>
    <property type="molecule type" value="Transcribed_RNA"/>
</dbReference>
<evidence type="ECO:0000313" key="1">
    <source>
        <dbReference type="EMBL" id="JAD92270.1"/>
    </source>
</evidence>
<reference evidence="1" key="1">
    <citation type="submission" date="2014-09" db="EMBL/GenBank/DDBJ databases">
        <authorList>
            <person name="Magalhaes I.L.F."/>
            <person name="Oliveira U."/>
            <person name="Santos F.R."/>
            <person name="Vidigal T.H.D.A."/>
            <person name="Brescovit A.D."/>
            <person name="Santos A.J."/>
        </authorList>
    </citation>
    <scope>NUCLEOTIDE SEQUENCE</scope>
    <source>
        <tissue evidence="1">Shoot tissue taken approximately 20 cm above the soil surface</tissue>
    </source>
</reference>
<reference evidence="1" key="2">
    <citation type="journal article" date="2015" name="Data Brief">
        <title>Shoot transcriptome of the giant reed, Arundo donax.</title>
        <authorList>
            <person name="Barrero R.A."/>
            <person name="Guerrero F.D."/>
            <person name="Moolhuijzen P."/>
            <person name="Goolsby J.A."/>
            <person name="Tidwell J."/>
            <person name="Bellgard S.E."/>
            <person name="Bellgard M.I."/>
        </authorList>
    </citation>
    <scope>NUCLEOTIDE SEQUENCE</scope>
    <source>
        <tissue evidence="1">Shoot tissue taken approximately 20 cm above the soil surface</tissue>
    </source>
</reference>